<evidence type="ECO:0000313" key="2">
    <source>
        <dbReference type="Proteomes" id="UP000294360"/>
    </source>
</evidence>
<dbReference type="AlphaFoldDB" id="A0A4U8Z5T1"/>
<name>A0A4U8Z5T1_METTU</name>
<protein>
    <submittedName>
        <fullName evidence="1">Uncharacterized protein</fullName>
    </submittedName>
</protein>
<evidence type="ECO:0000313" key="1">
    <source>
        <dbReference type="EMBL" id="VFU10928.1"/>
    </source>
</evidence>
<sequence>MHLTADIRCERARFRFAPGSVVPGSLVVARTQTFGDVERGRRPDRGGIKLIGAPDAFLVIDCQIALTVSGDCHQPRNGARGGTRARLRVPR</sequence>
<dbReference type="EMBL" id="LR536450">
    <property type="protein sequence ID" value="VFU10928.1"/>
    <property type="molecule type" value="Genomic_DNA"/>
</dbReference>
<dbReference type="KEGG" id="mtun:MTUNDRAET4_4047"/>
<gene>
    <name evidence="1" type="ORF">MTUNDRAET4_4047</name>
</gene>
<organism evidence="1 2">
    <name type="scientific">Methylocella tundrae</name>
    <dbReference type="NCBI Taxonomy" id="227605"/>
    <lineage>
        <taxon>Bacteria</taxon>
        <taxon>Pseudomonadati</taxon>
        <taxon>Pseudomonadota</taxon>
        <taxon>Alphaproteobacteria</taxon>
        <taxon>Hyphomicrobiales</taxon>
        <taxon>Beijerinckiaceae</taxon>
        <taxon>Methylocella</taxon>
    </lineage>
</organism>
<proteinExistence type="predicted"/>
<reference evidence="1 2" key="1">
    <citation type="submission" date="2019-03" db="EMBL/GenBank/DDBJ databases">
        <authorList>
            <person name="Kox A.R. M."/>
        </authorList>
    </citation>
    <scope>NUCLEOTIDE SEQUENCE [LARGE SCALE GENOMIC DNA]</scope>
    <source>
        <strain evidence="1">MTUNDRAET4 annotated genome</strain>
    </source>
</reference>
<accession>A0A4U8Z5T1</accession>
<dbReference type="Proteomes" id="UP000294360">
    <property type="component" value="Chromosome"/>
</dbReference>